<name>A0ABW0USF2_9ACTN</name>
<evidence type="ECO:0000313" key="2">
    <source>
        <dbReference type="Proteomes" id="UP001596154"/>
    </source>
</evidence>
<dbReference type="Proteomes" id="UP001596154">
    <property type="component" value="Unassembled WGS sequence"/>
</dbReference>
<dbReference type="EMBL" id="JBHSNY010000007">
    <property type="protein sequence ID" value="MFC5636456.1"/>
    <property type="molecule type" value="Genomic_DNA"/>
</dbReference>
<comment type="caution">
    <text evidence="1">The sequence shown here is derived from an EMBL/GenBank/DDBJ whole genome shotgun (WGS) entry which is preliminary data.</text>
</comment>
<accession>A0ABW0USF2</accession>
<evidence type="ECO:0000313" key="1">
    <source>
        <dbReference type="EMBL" id="MFC5636456.1"/>
    </source>
</evidence>
<gene>
    <name evidence="1" type="ORF">ACFPZJ_22170</name>
</gene>
<reference evidence="2" key="1">
    <citation type="journal article" date="2019" name="Int. J. Syst. Evol. Microbiol.">
        <title>The Global Catalogue of Microorganisms (GCM) 10K type strain sequencing project: providing services to taxonomists for standard genome sequencing and annotation.</title>
        <authorList>
            <consortium name="The Broad Institute Genomics Platform"/>
            <consortium name="The Broad Institute Genome Sequencing Center for Infectious Disease"/>
            <person name="Wu L."/>
            <person name="Ma J."/>
        </authorList>
    </citation>
    <scope>NUCLEOTIDE SEQUENCE [LARGE SCALE GENOMIC DNA]</scope>
    <source>
        <strain evidence="2">CGMCC 4.7248</strain>
    </source>
</reference>
<protein>
    <submittedName>
        <fullName evidence="1">Uncharacterized protein</fullName>
    </submittedName>
</protein>
<proteinExistence type="predicted"/>
<dbReference type="RefSeq" id="WP_381024320.1">
    <property type="nucleotide sequence ID" value="NZ_JBHSNY010000007.1"/>
</dbReference>
<organism evidence="1 2">
    <name type="scientific">Streptomyces bullii</name>
    <dbReference type="NCBI Taxonomy" id="349910"/>
    <lineage>
        <taxon>Bacteria</taxon>
        <taxon>Bacillati</taxon>
        <taxon>Actinomycetota</taxon>
        <taxon>Actinomycetes</taxon>
        <taxon>Kitasatosporales</taxon>
        <taxon>Streptomycetaceae</taxon>
        <taxon>Streptomyces</taxon>
    </lineage>
</organism>
<keyword evidence="2" id="KW-1185">Reference proteome</keyword>
<sequence>MNGDSVLQFGNGNIGIIKAQGVPDPQAALEQMISAALALRDRVSTDDQQVIDTALDVIRDGGAADPGRLRQALAGIAGIAALVGEVGAPVLGAVRTLTQAVGLQ</sequence>